<dbReference type="Gene3D" id="3.40.190.10">
    <property type="entry name" value="Periplasmic binding protein-like II"/>
    <property type="match status" value="2"/>
</dbReference>
<sequence>MKTLIRRGTIALVLLGAAALSGCAADAQTTVASDCVPASKFNTLHEGKLSVVGPDYPPLFTYQNSKIDGVDGKILESFAKANCLELDVKVLPAAGVIEAVKGRQADVAAGGWYPTEERAKIVNQSEPAYGDPAVLVGKNPSGQIEDYEGKTIGTTQGYLWVDDLVKWAGDKAKLYQSPDAVYQDLLNGRIDVAMMAVNEAAGRLDQSPDSGLSYVEMAETPLIEATQHPSVTNLPHTKGNTELTEAINSHLEKIRNDGSLAKILGDFGIDESQAKPESE</sequence>
<dbReference type="PROSITE" id="PS51257">
    <property type="entry name" value="PROKAR_LIPOPROTEIN"/>
    <property type="match status" value="1"/>
</dbReference>
<evidence type="ECO:0000313" key="5">
    <source>
        <dbReference type="Proteomes" id="UP000544090"/>
    </source>
</evidence>
<dbReference type="Proteomes" id="UP000544090">
    <property type="component" value="Unassembled WGS sequence"/>
</dbReference>
<dbReference type="EMBL" id="JAAZSQ010000030">
    <property type="protein sequence ID" value="NKX56669.1"/>
    <property type="molecule type" value="Genomic_DNA"/>
</dbReference>
<proteinExistence type="predicted"/>
<comment type="caution">
    <text evidence="4">The sequence shown here is derived from an EMBL/GenBank/DDBJ whole genome shotgun (WGS) entry which is preliminary data.</text>
</comment>
<dbReference type="AlphaFoldDB" id="A0A7X6K7Q6"/>
<feature type="signal peptide" evidence="2">
    <location>
        <begin position="1"/>
        <end position="24"/>
    </location>
</feature>
<dbReference type="PANTHER" id="PTHR35936:SF17">
    <property type="entry name" value="ARGININE-BINDING EXTRACELLULAR PROTEIN ARTP"/>
    <property type="match status" value="1"/>
</dbReference>
<dbReference type="SUPFAM" id="SSF53850">
    <property type="entry name" value="Periplasmic binding protein-like II"/>
    <property type="match status" value="1"/>
</dbReference>
<evidence type="ECO:0000256" key="1">
    <source>
        <dbReference type="ARBA" id="ARBA00022729"/>
    </source>
</evidence>
<name>A0A7X6K7Q6_9MICC</name>
<dbReference type="SMART" id="SM00062">
    <property type="entry name" value="PBPb"/>
    <property type="match status" value="1"/>
</dbReference>
<evidence type="ECO:0000259" key="3">
    <source>
        <dbReference type="SMART" id="SM00062"/>
    </source>
</evidence>
<keyword evidence="5" id="KW-1185">Reference proteome</keyword>
<protein>
    <submittedName>
        <fullName evidence="4">Amino acid ABC transporter substrate-binding protein</fullName>
    </submittedName>
</protein>
<feature type="domain" description="Solute-binding protein family 3/N-terminal" evidence="3">
    <location>
        <begin position="48"/>
        <end position="270"/>
    </location>
</feature>
<evidence type="ECO:0000256" key="2">
    <source>
        <dbReference type="SAM" id="SignalP"/>
    </source>
</evidence>
<dbReference type="InterPro" id="IPR001638">
    <property type="entry name" value="Solute-binding_3/MltF_N"/>
</dbReference>
<keyword evidence="1 2" id="KW-0732">Signal</keyword>
<organism evidence="4 5">
    <name type="scientific">Arthrobacter mobilis</name>
    <dbReference type="NCBI Taxonomy" id="2724944"/>
    <lineage>
        <taxon>Bacteria</taxon>
        <taxon>Bacillati</taxon>
        <taxon>Actinomycetota</taxon>
        <taxon>Actinomycetes</taxon>
        <taxon>Micrococcales</taxon>
        <taxon>Micrococcaceae</taxon>
        <taxon>Arthrobacter</taxon>
    </lineage>
</organism>
<gene>
    <name evidence="4" type="ORF">HGG74_19520</name>
</gene>
<dbReference type="Pfam" id="PF00497">
    <property type="entry name" value="SBP_bac_3"/>
    <property type="match status" value="1"/>
</dbReference>
<reference evidence="4 5" key="1">
    <citation type="submission" date="2020-04" db="EMBL/GenBank/DDBJ databases">
        <title>Arthrobacter sp. nov.</title>
        <authorList>
            <person name="Liu S."/>
        </authorList>
    </citation>
    <scope>NUCLEOTIDE SEQUENCE [LARGE SCALE GENOMIC DNA]</scope>
    <source>
        <strain evidence="4 5">E918</strain>
    </source>
</reference>
<dbReference type="PANTHER" id="PTHR35936">
    <property type="entry name" value="MEMBRANE-BOUND LYTIC MUREIN TRANSGLYCOSYLASE F"/>
    <property type="match status" value="1"/>
</dbReference>
<accession>A0A7X6K7Q6</accession>
<dbReference type="RefSeq" id="WP_168489092.1">
    <property type="nucleotide sequence ID" value="NZ_JAAZSQ010000030.1"/>
</dbReference>
<evidence type="ECO:0000313" key="4">
    <source>
        <dbReference type="EMBL" id="NKX56669.1"/>
    </source>
</evidence>
<feature type="chain" id="PRO_5039138597" evidence="2">
    <location>
        <begin position="25"/>
        <end position="279"/>
    </location>
</feature>